<feature type="compositionally biased region" description="Low complexity" evidence="1">
    <location>
        <begin position="127"/>
        <end position="137"/>
    </location>
</feature>
<organism evidence="2 3">
    <name type="scientific">Dovyalis caffra</name>
    <dbReference type="NCBI Taxonomy" id="77055"/>
    <lineage>
        <taxon>Eukaryota</taxon>
        <taxon>Viridiplantae</taxon>
        <taxon>Streptophyta</taxon>
        <taxon>Embryophyta</taxon>
        <taxon>Tracheophyta</taxon>
        <taxon>Spermatophyta</taxon>
        <taxon>Magnoliopsida</taxon>
        <taxon>eudicotyledons</taxon>
        <taxon>Gunneridae</taxon>
        <taxon>Pentapetalae</taxon>
        <taxon>rosids</taxon>
        <taxon>fabids</taxon>
        <taxon>Malpighiales</taxon>
        <taxon>Salicaceae</taxon>
        <taxon>Flacourtieae</taxon>
        <taxon>Dovyalis</taxon>
    </lineage>
</organism>
<protein>
    <submittedName>
        <fullName evidence="2">Uncharacterized protein</fullName>
    </submittedName>
</protein>
<reference evidence="2 3" key="1">
    <citation type="submission" date="2024-01" db="EMBL/GenBank/DDBJ databases">
        <authorList>
            <person name="Waweru B."/>
        </authorList>
    </citation>
    <scope>NUCLEOTIDE SEQUENCE [LARGE SCALE GENOMIC DNA]</scope>
</reference>
<dbReference type="AlphaFoldDB" id="A0AAV1RW65"/>
<dbReference type="Proteomes" id="UP001314170">
    <property type="component" value="Unassembled WGS sequence"/>
</dbReference>
<feature type="region of interest" description="Disordered" evidence="1">
    <location>
        <begin position="127"/>
        <end position="147"/>
    </location>
</feature>
<keyword evidence="3" id="KW-1185">Reference proteome</keyword>
<evidence type="ECO:0000313" key="2">
    <source>
        <dbReference type="EMBL" id="CAK7340920.1"/>
    </source>
</evidence>
<comment type="caution">
    <text evidence="2">The sequence shown here is derived from an EMBL/GenBank/DDBJ whole genome shotgun (WGS) entry which is preliminary data.</text>
</comment>
<evidence type="ECO:0000256" key="1">
    <source>
        <dbReference type="SAM" id="MobiDB-lite"/>
    </source>
</evidence>
<proteinExistence type="predicted"/>
<gene>
    <name evidence="2" type="ORF">DCAF_LOCUS16010</name>
</gene>
<sequence>MNREYSLVTDAWMREAQEATKLVEDIESRIKNKDLAEESTLRDPAQKKLIEAGVKLDRLESLLHNPHSKPILYVPSLSHLAPTSKCFYRTREDLEFRWKMLSDLQLRTRALALSLYTLTKRTGGLLASTSGTNGTTNSHRDQALTGDPNSDLVDQRRKLLSNVDPELLIPLSSEDATLDQVQFNQEGVLDILFDSWSSCTAIHLGYPLCSYIIYILWPVNRVALLWDMECIVTSIEIGKFVSFIETSVFVNAVNRSYAFEKHGRHMSKGNAVKTSLVSEIVNLRRTTP</sequence>
<name>A0AAV1RW65_9ROSI</name>
<accession>A0AAV1RW65</accession>
<dbReference type="EMBL" id="CAWUPB010001160">
    <property type="protein sequence ID" value="CAK7340920.1"/>
    <property type="molecule type" value="Genomic_DNA"/>
</dbReference>
<evidence type="ECO:0000313" key="3">
    <source>
        <dbReference type="Proteomes" id="UP001314170"/>
    </source>
</evidence>